<evidence type="ECO:0000313" key="1">
    <source>
        <dbReference type="EMBL" id="KAI4380744.1"/>
    </source>
</evidence>
<dbReference type="Proteomes" id="UP001057402">
    <property type="component" value="Chromosome 3"/>
</dbReference>
<keyword evidence="2" id="KW-1185">Reference proteome</keyword>
<comment type="caution">
    <text evidence="1">The sequence shown here is derived from an EMBL/GenBank/DDBJ whole genome shotgun (WGS) entry which is preliminary data.</text>
</comment>
<reference evidence="2" key="1">
    <citation type="journal article" date="2023" name="Front. Plant Sci.">
        <title>Chromosomal-level genome assembly of Melastoma candidum provides insights into trichome evolution.</title>
        <authorList>
            <person name="Zhong Y."/>
            <person name="Wu W."/>
            <person name="Sun C."/>
            <person name="Zou P."/>
            <person name="Liu Y."/>
            <person name="Dai S."/>
            <person name="Zhou R."/>
        </authorList>
    </citation>
    <scope>NUCLEOTIDE SEQUENCE [LARGE SCALE GENOMIC DNA]</scope>
</reference>
<accession>A0ACB9RPE7</accession>
<proteinExistence type="predicted"/>
<gene>
    <name evidence="1" type="ORF">MLD38_006900</name>
</gene>
<sequence length="229" mass="25177">MANYGVARRDMMSKEDIIVISASYFAAYDHIWHINITSLDDLTFNSGHPVCIVWMAYIVLFGWLFGILPYIALEGVLPSFRRGIWSIGINAKIFRTNYAIVVLTILFLSLLWQPESLVVFVVAMIALLFLYFLCDKPLVVCGRLIEDRFVLMGLLLLGTVDALAFTNATINIIPALSIGFGVVIAHTTLMGTSDMAADEVGMSLGEAASDSYSVPYHLAGNSNHSNETA</sequence>
<dbReference type="EMBL" id="CM042882">
    <property type="protein sequence ID" value="KAI4380744.1"/>
    <property type="molecule type" value="Genomic_DNA"/>
</dbReference>
<name>A0ACB9RPE7_9MYRT</name>
<organism evidence="1 2">
    <name type="scientific">Melastoma candidum</name>
    <dbReference type="NCBI Taxonomy" id="119954"/>
    <lineage>
        <taxon>Eukaryota</taxon>
        <taxon>Viridiplantae</taxon>
        <taxon>Streptophyta</taxon>
        <taxon>Embryophyta</taxon>
        <taxon>Tracheophyta</taxon>
        <taxon>Spermatophyta</taxon>
        <taxon>Magnoliopsida</taxon>
        <taxon>eudicotyledons</taxon>
        <taxon>Gunneridae</taxon>
        <taxon>Pentapetalae</taxon>
        <taxon>rosids</taxon>
        <taxon>malvids</taxon>
        <taxon>Myrtales</taxon>
        <taxon>Melastomataceae</taxon>
        <taxon>Melastomatoideae</taxon>
        <taxon>Melastomateae</taxon>
        <taxon>Melastoma</taxon>
    </lineage>
</organism>
<protein>
    <submittedName>
        <fullName evidence="1">Uncharacterized protein</fullName>
    </submittedName>
</protein>
<evidence type="ECO:0000313" key="2">
    <source>
        <dbReference type="Proteomes" id="UP001057402"/>
    </source>
</evidence>